<protein>
    <recommendedName>
        <fullName evidence="2">Alpha/beta hydrolase fold-3 domain-containing protein</fullName>
    </recommendedName>
</protein>
<dbReference type="SUPFAM" id="SSF53474">
    <property type="entry name" value="alpha/beta-Hydrolases"/>
    <property type="match status" value="1"/>
</dbReference>
<feature type="domain" description="Alpha/beta hydrolase fold-3" evidence="2">
    <location>
        <begin position="74"/>
        <end position="276"/>
    </location>
</feature>
<dbReference type="GO" id="GO:0016787">
    <property type="term" value="F:hydrolase activity"/>
    <property type="evidence" value="ECO:0007669"/>
    <property type="project" value="InterPro"/>
</dbReference>
<dbReference type="InterPro" id="IPR050466">
    <property type="entry name" value="Carboxylest/Gibb_receptor"/>
</dbReference>
<accession>A0A803NPG9</accession>
<dbReference type="PANTHER" id="PTHR23024">
    <property type="entry name" value="ARYLACETAMIDE DEACETYLASE"/>
    <property type="match status" value="1"/>
</dbReference>
<evidence type="ECO:0000313" key="4">
    <source>
        <dbReference type="Proteomes" id="UP000583929"/>
    </source>
</evidence>
<dbReference type="InterPro" id="IPR029058">
    <property type="entry name" value="AB_hydrolase_fold"/>
</dbReference>
<dbReference type="Gene3D" id="3.40.50.1820">
    <property type="entry name" value="alpha/beta hydrolase"/>
    <property type="match status" value="1"/>
</dbReference>
<gene>
    <name evidence="3" type="ORF">G4B88_001494</name>
</gene>
<name>A0A7J6FMS7_CANSA</name>
<dbReference type="OMA" id="PVEWINK"/>
<comment type="similarity">
    <text evidence="1">Belongs to the 'GDXG' lipolytic enzyme family.</text>
</comment>
<dbReference type="PANTHER" id="PTHR23024:SF429">
    <property type="entry name" value="ALPHA_BETA HYDROLASE FOLD PROTEIN"/>
    <property type="match status" value="1"/>
</dbReference>
<dbReference type="InterPro" id="IPR013094">
    <property type="entry name" value="AB_hydrolase_3"/>
</dbReference>
<comment type="caution">
    <text evidence="3">The sequence shown here is derived from an EMBL/GenBank/DDBJ whole genome shotgun (WGS) entry which is preliminary data.</text>
</comment>
<dbReference type="AlphaFoldDB" id="A0A7J6FMS7"/>
<dbReference type="Pfam" id="PF07859">
    <property type="entry name" value="Abhydrolase_3"/>
    <property type="match status" value="1"/>
</dbReference>
<dbReference type="EMBL" id="JAATIQ010000191">
    <property type="protein sequence ID" value="KAF4371994.1"/>
    <property type="molecule type" value="Genomic_DNA"/>
</dbReference>
<organism evidence="3 4">
    <name type="scientific">Cannabis sativa</name>
    <name type="common">Hemp</name>
    <name type="synonym">Marijuana</name>
    <dbReference type="NCBI Taxonomy" id="3483"/>
    <lineage>
        <taxon>Eukaryota</taxon>
        <taxon>Viridiplantae</taxon>
        <taxon>Streptophyta</taxon>
        <taxon>Embryophyta</taxon>
        <taxon>Tracheophyta</taxon>
        <taxon>Spermatophyta</taxon>
        <taxon>Magnoliopsida</taxon>
        <taxon>eudicotyledons</taxon>
        <taxon>Gunneridae</taxon>
        <taxon>Pentapetalae</taxon>
        <taxon>rosids</taxon>
        <taxon>fabids</taxon>
        <taxon>Rosales</taxon>
        <taxon>Cannabaceae</taxon>
        <taxon>Cannabis</taxon>
    </lineage>
</organism>
<keyword evidence="4" id="KW-1185">Reference proteome</keyword>
<dbReference type="Proteomes" id="UP000583929">
    <property type="component" value="Unassembled WGS sequence"/>
</dbReference>
<evidence type="ECO:0000256" key="1">
    <source>
        <dbReference type="ARBA" id="ARBA00010515"/>
    </source>
</evidence>
<accession>A0A7J6FMS7</accession>
<evidence type="ECO:0000259" key="2">
    <source>
        <dbReference type="Pfam" id="PF07859"/>
    </source>
</evidence>
<proteinExistence type="inferred from homology"/>
<evidence type="ECO:0000313" key="3">
    <source>
        <dbReference type="EMBL" id="KAF4371994.1"/>
    </source>
</evidence>
<dbReference type="OrthoDB" id="408631at2759"/>
<sequence>MDYSSKEVAVEFPSFRLYKDGTVDRFDGDITVLPSPYTENGVRSKDIVISPASGLSARLFLPKISDPTQKLPLLLYYHGGAFVIGSPFSPIFSAFVASVAAEANVIALSVNYRRAPENPLPAAFEDAWEAIQWVAAHYRGHGSEEWINQYADLERVFVGGDSAGGTLANNIVLRAAVDGPRTVGLILYFPFFDGDEERNKLLDYIFPSYSGPGDLLVNPLSDPNLAKLGCSKVVVFVAENDSLKDRGWAYYEALKKSGWSGLVEIMEIEGEGHDFHLIKPESEKARDVMKRTVSFLNQA</sequence>
<reference evidence="3 4" key="1">
    <citation type="journal article" date="2020" name="bioRxiv">
        <title>Sequence and annotation of 42 cannabis genomes reveals extensive copy number variation in cannabinoid synthesis and pathogen resistance genes.</title>
        <authorList>
            <person name="Mckernan K.J."/>
            <person name="Helbert Y."/>
            <person name="Kane L.T."/>
            <person name="Ebling H."/>
            <person name="Zhang L."/>
            <person name="Liu B."/>
            <person name="Eaton Z."/>
            <person name="Mclaughlin S."/>
            <person name="Kingan S."/>
            <person name="Baybayan P."/>
            <person name="Concepcion G."/>
            <person name="Jordan M."/>
            <person name="Riva A."/>
            <person name="Barbazuk W."/>
            <person name="Harkins T."/>
        </authorList>
    </citation>
    <scope>NUCLEOTIDE SEQUENCE [LARGE SCALE GENOMIC DNA]</scope>
    <source>
        <strain evidence="4">cv. Jamaican Lion 4</strain>
        <tissue evidence="3">Leaf</tissue>
    </source>
</reference>